<dbReference type="RefSeq" id="WP_332292901.1">
    <property type="nucleotide sequence ID" value="NZ_JAZIBG010000054.1"/>
</dbReference>
<keyword evidence="15" id="KW-0067">ATP-binding</keyword>
<keyword evidence="6 12" id="KW-0812">Transmembrane</keyword>
<dbReference type="CDD" id="cd06225">
    <property type="entry name" value="HAMP"/>
    <property type="match status" value="1"/>
</dbReference>
<feature type="domain" description="Histidine kinase" evidence="13">
    <location>
        <begin position="287"/>
        <end position="501"/>
    </location>
</feature>
<dbReference type="Gene3D" id="3.30.565.10">
    <property type="entry name" value="Histidine kinase-like ATPase, C-terminal domain"/>
    <property type="match status" value="1"/>
</dbReference>
<accession>A0AAW9QK38</accession>
<evidence type="ECO:0000256" key="9">
    <source>
        <dbReference type="ARBA" id="ARBA00023012"/>
    </source>
</evidence>
<evidence type="ECO:0000256" key="10">
    <source>
        <dbReference type="ARBA" id="ARBA00023136"/>
    </source>
</evidence>
<evidence type="ECO:0000259" key="14">
    <source>
        <dbReference type="PROSITE" id="PS50885"/>
    </source>
</evidence>
<dbReference type="InterPro" id="IPR004358">
    <property type="entry name" value="Sig_transdc_His_kin-like_C"/>
</dbReference>
<keyword evidence="8 12" id="KW-1133">Transmembrane helix</keyword>
<dbReference type="InterPro" id="IPR003660">
    <property type="entry name" value="HAMP_dom"/>
</dbReference>
<dbReference type="Pfam" id="PF02518">
    <property type="entry name" value="HATPase_c"/>
    <property type="match status" value="1"/>
</dbReference>
<keyword evidence="16" id="KW-1185">Reference proteome</keyword>
<reference evidence="15 16" key="1">
    <citation type="submission" date="2024-02" db="EMBL/GenBank/DDBJ databases">
        <title>Genome sequence of Aquincola sp. MAHUQ-54.</title>
        <authorList>
            <person name="Huq M.A."/>
        </authorList>
    </citation>
    <scope>NUCLEOTIDE SEQUENCE [LARGE SCALE GENOMIC DNA]</scope>
    <source>
        <strain evidence="15 16">MAHUQ-54</strain>
    </source>
</reference>
<keyword evidence="10 12" id="KW-0472">Membrane</keyword>
<feature type="transmembrane region" description="Helical" evidence="12">
    <location>
        <begin position="27"/>
        <end position="46"/>
    </location>
</feature>
<dbReference type="PRINTS" id="PR00344">
    <property type="entry name" value="BCTRLSENSOR"/>
</dbReference>
<evidence type="ECO:0000256" key="1">
    <source>
        <dbReference type="ARBA" id="ARBA00000085"/>
    </source>
</evidence>
<dbReference type="PANTHER" id="PTHR45436">
    <property type="entry name" value="SENSOR HISTIDINE KINASE YKOH"/>
    <property type="match status" value="1"/>
</dbReference>
<dbReference type="PROSITE" id="PS50885">
    <property type="entry name" value="HAMP"/>
    <property type="match status" value="1"/>
</dbReference>
<keyword evidence="15" id="KW-0547">Nucleotide-binding</keyword>
<dbReference type="Pfam" id="PF00672">
    <property type="entry name" value="HAMP"/>
    <property type="match status" value="1"/>
</dbReference>
<dbReference type="GO" id="GO:0000155">
    <property type="term" value="F:phosphorelay sensor kinase activity"/>
    <property type="evidence" value="ECO:0007669"/>
    <property type="project" value="InterPro"/>
</dbReference>
<sequence length="507" mass="54950">MDAAVDHSARAAAPSWRQRLDTLRVKLFVAIAGANVVLVMAAYLIYGWSFDQGLVEYLNRADEARLTPLIVRLAEGHQAQGGWDWVAKDRQRWTDLLREELGMTRGRREGDAPPAAGREGAEPAPPPAQPAASGARPALPPFTIDPRLLLFDADGTVLIGPADRHGEAVRKPIVDRGRTVGYLGYVPRLQMVASLERLFSAQQNRRFLAIAVGLLVAVVVTAALIAHWLSRRLGVLGAGTAALMRGEYTTRLRIDGHDELAQLGVHFNRLAQTLEAAQRARQQWIADIAHELRTPLATLRAEIEALQDGVRPLTLSSLGSLAQEVTRLARLVEDLRVLSLSDMGALSYRSEPLDLGELIEEGFGAGRAAVQAHGLQLRLALPPGLQVLADGDRLAQVFANLLQNTLRYTEAPATLDVRLHAEDGHAHVVWQDSPPGVPEDDLPRLTDRLFRVDASRARASGGSGLGLAIVKAIVEAHGGRLSPGASALGGLRWDLWLPLARTRNPHA</sequence>
<dbReference type="AlphaFoldDB" id="A0AAW9QK38"/>
<protein>
    <recommendedName>
        <fullName evidence="3">histidine kinase</fullName>
        <ecNumber evidence="3">2.7.13.3</ecNumber>
    </recommendedName>
</protein>
<dbReference type="SMART" id="SM00304">
    <property type="entry name" value="HAMP"/>
    <property type="match status" value="1"/>
</dbReference>
<feature type="domain" description="HAMP" evidence="14">
    <location>
        <begin position="227"/>
        <end position="279"/>
    </location>
</feature>
<organism evidence="15 16">
    <name type="scientific">Aquincola agrisoli</name>
    <dbReference type="NCBI Taxonomy" id="3119538"/>
    <lineage>
        <taxon>Bacteria</taxon>
        <taxon>Pseudomonadati</taxon>
        <taxon>Pseudomonadota</taxon>
        <taxon>Betaproteobacteria</taxon>
        <taxon>Burkholderiales</taxon>
        <taxon>Sphaerotilaceae</taxon>
        <taxon>Aquincola</taxon>
    </lineage>
</organism>
<dbReference type="Pfam" id="PF00512">
    <property type="entry name" value="HisKA"/>
    <property type="match status" value="1"/>
</dbReference>
<dbReference type="SMART" id="SM00387">
    <property type="entry name" value="HATPase_c"/>
    <property type="match status" value="1"/>
</dbReference>
<evidence type="ECO:0000256" key="3">
    <source>
        <dbReference type="ARBA" id="ARBA00012438"/>
    </source>
</evidence>
<keyword evidence="4" id="KW-0597">Phosphoprotein</keyword>
<feature type="region of interest" description="Disordered" evidence="11">
    <location>
        <begin position="103"/>
        <end position="136"/>
    </location>
</feature>
<dbReference type="EC" id="2.7.13.3" evidence="3"/>
<dbReference type="Gene3D" id="6.10.340.10">
    <property type="match status" value="1"/>
</dbReference>
<evidence type="ECO:0000256" key="7">
    <source>
        <dbReference type="ARBA" id="ARBA00022777"/>
    </source>
</evidence>
<dbReference type="PANTHER" id="PTHR45436:SF5">
    <property type="entry name" value="SENSOR HISTIDINE KINASE TRCS"/>
    <property type="match status" value="1"/>
</dbReference>
<evidence type="ECO:0000256" key="6">
    <source>
        <dbReference type="ARBA" id="ARBA00022692"/>
    </source>
</evidence>
<dbReference type="InterPro" id="IPR005467">
    <property type="entry name" value="His_kinase_dom"/>
</dbReference>
<dbReference type="InterPro" id="IPR003594">
    <property type="entry name" value="HATPase_dom"/>
</dbReference>
<evidence type="ECO:0000256" key="2">
    <source>
        <dbReference type="ARBA" id="ARBA00004370"/>
    </source>
</evidence>
<dbReference type="SUPFAM" id="SSF55874">
    <property type="entry name" value="ATPase domain of HSP90 chaperone/DNA topoisomerase II/histidine kinase"/>
    <property type="match status" value="1"/>
</dbReference>
<dbReference type="InterPro" id="IPR036097">
    <property type="entry name" value="HisK_dim/P_sf"/>
</dbReference>
<proteinExistence type="predicted"/>
<gene>
    <name evidence="15" type="ORF">V4F39_25005</name>
</gene>
<dbReference type="SUPFAM" id="SSF47384">
    <property type="entry name" value="Homodimeric domain of signal transducing histidine kinase"/>
    <property type="match status" value="1"/>
</dbReference>
<keyword evidence="7" id="KW-0418">Kinase</keyword>
<dbReference type="CDD" id="cd00082">
    <property type="entry name" value="HisKA"/>
    <property type="match status" value="1"/>
</dbReference>
<keyword evidence="9" id="KW-0902">Two-component regulatory system</keyword>
<evidence type="ECO:0000256" key="5">
    <source>
        <dbReference type="ARBA" id="ARBA00022679"/>
    </source>
</evidence>
<dbReference type="Gene3D" id="1.10.287.130">
    <property type="match status" value="1"/>
</dbReference>
<dbReference type="EMBL" id="JAZIBG010000054">
    <property type="protein sequence ID" value="MEF7617197.1"/>
    <property type="molecule type" value="Genomic_DNA"/>
</dbReference>
<dbReference type="Proteomes" id="UP001336250">
    <property type="component" value="Unassembled WGS sequence"/>
</dbReference>
<dbReference type="PROSITE" id="PS50109">
    <property type="entry name" value="HIS_KIN"/>
    <property type="match status" value="1"/>
</dbReference>
<dbReference type="InterPro" id="IPR050428">
    <property type="entry name" value="TCS_sensor_his_kinase"/>
</dbReference>
<evidence type="ECO:0000256" key="12">
    <source>
        <dbReference type="SAM" id="Phobius"/>
    </source>
</evidence>
<feature type="transmembrane region" description="Helical" evidence="12">
    <location>
        <begin position="207"/>
        <end position="229"/>
    </location>
</feature>
<name>A0AAW9QK38_9BURK</name>
<dbReference type="GO" id="GO:0005524">
    <property type="term" value="F:ATP binding"/>
    <property type="evidence" value="ECO:0007669"/>
    <property type="project" value="UniProtKB-KW"/>
</dbReference>
<dbReference type="GO" id="GO:0005886">
    <property type="term" value="C:plasma membrane"/>
    <property type="evidence" value="ECO:0007669"/>
    <property type="project" value="TreeGrafter"/>
</dbReference>
<evidence type="ECO:0000256" key="11">
    <source>
        <dbReference type="SAM" id="MobiDB-lite"/>
    </source>
</evidence>
<comment type="caution">
    <text evidence="15">The sequence shown here is derived from an EMBL/GenBank/DDBJ whole genome shotgun (WGS) entry which is preliminary data.</text>
</comment>
<dbReference type="SMART" id="SM00388">
    <property type="entry name" value="HisKA"/>
    <property type="match status" value="1"/>
</dbReference>
<dbReference type="InterPro" id="IPR036890">
    <property type="entry name" value="HATPase_C_sf"/>
</dbReference>
<dbReference type="InterPro" id="IPR003661">
    <property type="entry name" value="HisK_dim/P_dom"/>
</dbReference>
<evidence type="ECO:0000256" key="8">
    <source>
        <dbReference type="ARBA" id="ARBA00022989"/>
    </source>
</evidence>
<comment type="subcellular location">
    <subcellularLocation>
        <location evidence="2">Membrane</location>
    </subcellularLocation>
</comment>
<evidence type="ECO:0000259" key="13">
    <source>
        <dbReference type="PROSITE" id="PS50109"/>
    </source>
</evidence>
<evidence type="ECO:0000313" key="16">
    <source>
        <dbReference type="Proteomes" id="UP001336250"/>
    </source>
</evidence>
<comment type="catalytic activity">
    <reaction evidence="1">
        <text>ATP + protein L-histidine = ADP + protein N-phospho-L-histidine.</text>
        <dbReference type="EC" id="2.7.13.3"/>
    </reaction>
</comment>
<keyword evidence="5" id="KW-0808">Transferase</keyword>
<evidence type="ECO:0000313" key="15">
    <source>
        <dbReference type="EMBL" id="MEF7617197.1"/>
    </source>
</evidence>
<evidence type="ECO:0000256" key="4">
    <source>
        <dbReference type="ARBA" id="ARBA00022553"/>
    </source>
</evidence>